<dbReference type="PRINTS" id="PR00481">
    <property type="entry name" value="LAMNOPPTDASE"/>
</dbReference>
<evidence type="ECO:0000256" key="2">
    <source>
        <dbReference type="ARBA" id="ARBA00010617"/>
    </source>
</evidence>
<dbReference type="GO" id="GO:0005506">
    <property type="term" value="F:iron ion binding"/>
    <property type="evidence" value="ECO:0007669"/>
    <property type="project" value="InterPro"/>
</dbReference>
<dbReference type="Proteomes" id="UP000594262">
    <property type="component" value="Unplaced"/>
</dbReference>
<dbReference type="InterPro" id="IPR036396">
    <property type="entry name" value="Cyt_P450_sf"/>
</dbReference>
<dbReference type="SUPFAM" id="SSF48264">
    <property type="entry name" value="Cytochrome P450"/>
    <property type="match status" value="1"/>
</dbReference>
<dbReference type="GO" id="GO:0030145">
    <property type="term" value="F:manganese ion binding"/>
    <property type="evidence" value="ECO:0007669"/>
    <property type="project" value="InterPro"/>
</dbReference>
<accession>A0A7M5WKQ1</accession>
<dbReference type="InterPro" id="IPR011356">
    <property type="entry name" value="Leucine_aapep/pepB"/>
</dbReference>
<dbReference type="InterPro" id="IPR041417">
    <property type="entry name" value="NPEPL1_N"/>
</dbReference>
<dbReference type="GO" id="GO:0020037">
    <property type="term" value="F:heme binding"/>
    <property type="evidence" value="ECO:0007669"/>
    <property type="project" value="InterPro"/>
</dbReference>
<keyword evidence="3" id="KW-0031">Aminopeptidase</keyword>
<dbReference type="Gene3D" id="3.40.50.10590">
    <property type="entry name" value="Zn-dependent exopeptidases"/>
    <property type="match status" value="1"/>
</dbReference>
<keyword evidence="5" id="KW-0378">Hydrolase</keyword>
<dbReference type="PANTHER" id="PTHR11963:SF4">
    <property type="entry name" value="AMINOPEPTIDASE NPEPL1-RELATED"/>
    <property type="match status" value="1"/>
</dbReference>
<organism evidence="8 9">
    <name type="scientific">Clytia hemisphaerica</name>
    <dbReference type="NCBI Taxonomy" id="252671"/>
    <lineage>
        <taxon>Eukaryota</taxon>
        <taxon>Metazoa</taxon>
        <taxon>Cnidaria</taxon>
        <taxon>Hydrozoa</taxon>
        <taxon>Hydroidolina</taxon>
        <taxon>Leptothecata</taxon>
        <taxon>Obeliida</taxon>
        <taxon>Clytiidae</taxon>
        <taxon>Clytia</taxon>
    </lineage>
</organism>
<feature type="domain" description="Probable aminopeptidase NPEPL1 N-terminal" evidence="7">
    <location>
        <begin position="22"/>
        <end position="138"/>
    </location>
</feature>
<keyword evidence="4" id="KW-0645">Protease</keyword>
<dbReference type="GO" id="GO:0070006">
    <property type="term" value="F:metalloaminopeptidase activity"/>
    <property type="evidence" value="ECO:0007669"/>
    <property type="project" value="InterPro"/>
</dbReference>
<dbReference type="SUPFAM" id="SSF53187">
    <property type="entry name" value="Zn-dependent exopeptidases"/>
    <property type="match status" value="1"/>
</dbReference>
<dbReference type="GO" id="GO:0016705">
    <property type="term" value="F:oxidoreductase activity, acting on paired donors, with incorporation or reduction of molecular oxygen"/>
    <property type="evidence" value="ECO:0007669"/>
    <property type="project" value="InterPro"/>
</dbReference>
<dbReference type="GO" id="GO:0005737">
    <property type="term" value="C:cytoplasm"/>
    <property type="evidence" value="ECO:0007669"/>
    <property type="project" value="InterPro"/>
</dbReference>
<name>A0A7M5WKQ1_9CNID</name>
<dbReference type="OrthoDB" id="412814at2759"/>
<feature type="domain" description="Cytosol aminopeptidase" evidence="6">
    <location>
        <begin position="178"/>
        <end position="299"/>
    </location>
</feature>
<proteinExistence type="inferred from homology"/>
<sequence length="787" mass="89093">MPKASIAYSSTINQSDPKADGVVVVGKQEHLNLLKERADVLKPKFGDVINSERLREAIDHVTPNSSVELYYKNFTLACMPSKCSRHNAPMLPHSLSRLVKANLQMTPKQYIVIVGEVKSAFALGCAASRLFPLYNRKKDEQKDQCDVIIEFVFVDDKDHVLSENDVTCLTASAESIRLAAKIVDAPCNEMHVNAFLDEIRTVAKDLNLEAPLIIQDQELVQRGMGGIYGVGKAAVNKPALAVLSYKPSGATKNIAWCGKGIVYDTGGLSIKDKLNMVGMKRDCGGAAGILGAFRSAVKNYKSTSIQARSKRLHVHRHEGTIKMIRGTVFLAFCMVVVFCNASLRDHQEDHYHSYYKKREILEIPQLGDANPLINLQNEAAQRDYFFHNLVKANDFNTTVFKIQMERERVIISDPIAIRSMYPVKNIIKSTGGTSIEYNDLISGGYIPSFMDNGKSHNTKKARQYQLLKNRLETYGLHSTFKDIQSYLKEIEVDSENTPIDIANQIAKISQDAMTKLLLGKRINNFDLFTNWFGSSLKVIKELDPTYGSKDELYQELYTQMLAYIQSTPVAKQLEDTEDKVNLENELMFFTIWLAAGGVQFSFRSALKYWAELEEEEREDLEAEIEKFMDKYNHENHFVHNLNRKLPLLTKFVMEVIRLEPAAAVIRGQARRDFIVTTSNGRYQIKQGTYLQADVVSAQRNPIKFKDADEVKLDRHSKNVKKYFYTFGGPYRQRATKTNHKCLGQTLAIDFIKMFLIHTTQCDVEIDSIQTSTSKTGGHDIKVTKFKC</sequence>
<dbReference type="InterPro" id="IPR000819">
    <property type="entry name" value="Peptidase_M17_C"/>
</dbReference>
<dbReference type="Pfam" id="PF00067">
    <property type="entry name" value="p450"/>
    <property type="match status" value="1"/>
</dbReference>
<dbReference type="AlphaFoldDB" id="A0A7M5WKQ1"/>
<evidence type="ECO:0000259" key="7">
    <source>
        <dbReference type="Pfam" id="PF18295"/>
    </source>
</evidence>
<dbReference type="Gene3D" id="1.10.630.10">
    <property type="entry name" value="Cytochrome P450"/>
    <property type="match status" value="1"/>
</dbReference>
<evidence type="ECO:0000313" key="8">
    <source>
        <dbReference type="EnsemblMetazoa" id="CLYHEMP007838.1"/>
    </source>
</evidence>
<dbReference type="InterPro" id="IPR001128">
    <property type="entry name" value="Cyt_P450"/>
</dbReference>
<comment type="similarity">
    <text evidence="2">Belongs to the cytochrome P450 family.</text>
</comment>
<dbReference type="Pfam" id="PF00883">
    <property type="entry name" value="Peptidase_M17"/>
    <property type="match status" value="1"/>
</dbReference>
<dbReference type="PANTHER" id="PTHR11963">
    <property type="entry name" value="LEUCINE AMINOPEPTIDASE-RELATED"/>
    <property type="match status" value="1"/>
</dbReference>
<protein>
    <submittedName>
        <fullName evidence="8">Uncharacterized protein</fullName>
    </submittedName>
</protein>
<dbReference type="Gene3D" id="3.40.630.10">
    <property type="entry name" value="Zn peptidases"/>
    <property type="match status" value="1"/>
</dbReference>
<comment type="similarity">
    <text evidence="1">Belongs to the peptidase M17 family.</text>
</comment>
<evidence type="ECO:0000259" key="6">
    <source>
        <dbReference type="Pfam" id="PF00883"/>
    </source>
</evidence>
<dbReference type="GO" id="GO:0006508">
    <property type="term" value="P:proteolysis"/>
    <property type="evidence" value="ECO:0007669"/>
    <property type="project" value="UniProtKB-KW"/>
</dbReference>
<evidence type="ECO:0000313" key="9">
    <source>
        <dbReference type="Proteomes" id="UP000594262"/>
    </source>
</evidence>
<dbReference type="Pfam" id="PF18295">
    <property type="entry name" value="Pdase_M17_N2"/>
    <property type="match status" value="1"/>
</dbReference>
<dbReference type="GO" id="GO:0004497">
    <property type="term" value="F:monooxygenase activity"/>
    <property type="evidence" value="ECO:0007669"/>
    <property type="project" value="InterPro"/>
</dbReference>
<reference evidence="8" key="1">
    <citation type="submission" date="2021-01" db="UniProtKB">
        <authorList>
            <consortium name="EnsemblMetazoa"/>
        </authorList>
    </citation>
    <scope>IDENTIFICATION</scope>
</reference>
<evidence type="ECO:0000256" key="4">
    <source>
        <dbReference type="ARBA" id="ARBA00022670"/>
    </source>
</evidence>
<keyword evidence="9" id="KW-1185">Reference proteome</keyword>
<evidence type="ECO:0000256" key="3">
    <source>
        <dbReference type="ARBA" id="ARBA00022438"/>
    </source>
</evidence>
<evidence type="ECO:0000256" key="1">
    <source>
        <dbReference type="ARBA" id="ARBA00009528"/>
    </source>
</evidence>
<evidence type="ECO:0000256" key="5">
    <source>
        <dbReference type="ARBA" id="ARBA00022801"/>
    </source>
</evidence>
<dbReference type="EnsemblMetazoa" id="CLYHEMT007838.1">
    <property type="protein sequence ID" value="CLYHEMP007838.1"/>
    <property type="gene ID" value="CLYHEMG007838"/>
</dbReference>